<feature type="domain" description="HTH gntR-type" evidence="4">
    <location>
        <begin position="9"/>
        <end position="62"/>
    </location>
</feature>
<dbReference type="InterPro" id="IPR036390">
    <property type="entry name" value="WH_DNA-bd_sf"/>
</dbReference>
<evidence type="ECO:0000256" key="3">
    <source>
        <dbReference type="ARBA" id="ARBA00023163"/>
    </source>
</evidence>
<reference evidence="5" key="1">
    <citation type="submission" date="2021-04" db="EMBL/GenBank/DDBJ databases">
        <authorList>
            <person name="Hartkoorn R.C."/>
            <person name="Beaudoing E."/>
            <person name="Hot D."/>
        </authorList>
    </citation>
    <scope>NUCLEOTIDE SEQUENCE</scope>
    <source>
        <strain evidence="5">NRRL B-16292</strain>
    </source>
</reference>
<evidence type="ECO:0000259" key="4">
    <source>
        <dbReference type="Pfam" id="PF00392"/>
    </source>
</evidence>
<evidence type="ECO:0000256" key="1">
    <source>
        <dbReference type="ARBA" id="ARBA00023015"/>
    </source>
</evidence>
<sequence>MASDQDASYRRVLDGVLADIRTGRYPPGGRLPSGSALGEQYRVDRSAAARAVFLLRWIGLVTGPAGGIARVAAEPHRSAALRLVDEADRLREAQDAG</sequence>
<dbReference type="InterPro" id="IPR036388">
    <property type="entry name" value="WH-like_DNA-bd_sf"/>
</dbReference>
<protein>
    <submittedName>
        <fullName evidence="5">GntR family transcriptional regulator</fullName>
    </submittedName>
</protein>
<keyword evidence="1" id="KW-0805">Transcription regulation</keyword>
<name>A0ABY5W9I9_9ACTN</name>
<evidence type="ECO:0000256" key="2">
    <source>
        <dbReference type="ARBA" id="ARBA00023125"/>
    </source>
</evidence>
<dbReference type="RefSeq" id="WP_259863979.1">
    <property type="nucleotide sequence ID" value="NZ_BAAAST010000073.1"/>
</dbReference>
<keyword evidence="2" id="KW-0238">DNA-binding</keyword>
<dbReference type="EMBL" id="CP073720">
    <property type="protein sequence ID" value="UWP85756.1"/>
    <property type="molecule type" value="Genomic_DNA"/>
</dbReference>
<evidence type="ECO:0000313" key="5">
    <source>
        <dbReference type="EMBL" id="UWP85756.1"/>
    </source>
</evidence>
<organism evidence="5 6">
    <name type="scientific">Dactylosporangium fulvum</name>
    <dbReference type="NCBI Taxonomy" id="53359"/>
    <lineage>
        <taxon>Bacteria</taxon>
        <taxon>Bacillati</taxon>
        <taxon>Actinomycetota</taxon>
        <taxon>Actinomycetes</taxon>
        <taxon>Micromonosporales</taxon>
        <taxon>Micromonosporaceae</taxon>
        <taxon>Dactylosporangium</taxon>
    </lineage>
</organism>
<evidence type="ECO:0000313" key="6">
    <source>
        <dbReference type="Proteomes" id="UP001059617"/>
    </source>
</evidence>
<dbReference type="InterPro" id="IPR000524">
    <property type="entry name" value="Tscrpt_reg_HTH_GntR"/>
</dbReference>
<gene>
    <name evidence="5" type="ORF">Dfulv_16550</name>
</gene>
<keyword evidence="3" id="KW-0804">Transcription</keyword>
<dbReference type="Pfam" id="PF00392">
    <property type="entry name" value="GntR"/>
    <property type="match status" value="1"/>
</dbReference>
<reference evidence="5" key="2">
    <citation type="submission" date="2022-09" db="EMBL/GenBank/DDBJ databases">
        <title>Biosynthetic gene clusters of Dactylosporangioum fulvum.</title>
        <authorList>
            <person name="Caradec T."/>
        </authorList>
    </citation>
    <scope>NUCLEOTIDE SEQUENCE</scope>
    <source>
        <strain evidence="5">NRRL B-16292</strain>
    </source>
</reference>
<proteinExistence type="predicted"/>
<accession>A0ABY5W9I9</accession>
<dbReference type="SUPFAM" id="SSF46785">
    <property type="entry name" value="Winged helix' DNA-binding domain"/>
    <property type="match status" value="1"/>
</dbReference>
<keyword evidence="6" id="KW-1185">Reference proteome</keyword>
<dbReference type="Gene3D" id="1.10.10.10">
    <property type="entry name" value="Winged helix-like DNA-binding domain superfamily/Winged helix DNA-binding domain"/>
    <property type="match status" value="1"/>
</dbReference>
<dbReference type="Proteomes" id="UP001059617">
    <property type="component" value="Chromosome"/>
</dbReference>